<evidence type="ECO:0000313" key="2">
    <source>
        <dbReference type="EMBL" id="PNX63427.1"/>
    </source>
</evidence>
<feature type="non-terminal residue" evidence="2">
    <location>
        <position position="44"/>
    </location>
</feature>
<name>A0A2K3KAW0_TRIPR</name>
<organism evidence="2 3">
    <name type="scientific">Trifolium pratense</name>
    <name type="common">Red clover</name>
    <dbReference type="NCBI Taxonomy" id="57577"/>
    <lineage>
        <taxon>Eukaryota</taxon>
        <taxon>Viridiplantae</taxon>
        <taxon>Streptophyta</taxon>
        <taxon>Embryophyta</taxon>
        <taxon>Tracheophyta</taxon>
        <taxon>Spermatophyta</taxon>
        <taxon>Magnoliopsida</taxon>
        <taxon>eudicotyledons</taxon>
        <taxon>Gunneridae</taxon>
        <taxon>Pentapetalae</taxon>
        <taxon>rosids</taxon>
        <taxon>fabids</taxon>
        <taxon>Fabales</taxon>
        <taxon>Fabaceae</taxon>
        <taxon>Papilionoideae</taxon>
        <taxon>50 kb inversion clade</taxon>
        <taxon>NPAAA clade</taxon>
        <taxon>Hologalegina</taxon>
        <taxon>IRL clade</taxon>
        <taxon>Trifolieae</taxon>
        <taxon>Trifolium</taxon>
    </lineage>
</organism>
<feature type="compositionally biased region" description="Polar residues" evidence="1">
    <location>
        <begin position="30"/>
        <end position="44"/>
    </location>
</feature>
<gene>
    <name evidence="2" type="ORF">L195_g061622</name>
</gene>
<reference evidence="2 3" key="1">
    <citation type="journal article" date="2014" name="Am. J. Bot.">
        <title>Genome assembly and annotation for red clover (Trifolium pratense; Fabaceae).</title>
        <authorList>
            <person name="Istvanek J."/>
            <person name="Jaros M."/>
            <person name="Krenek A."/>
            <person name="Repkova J."/>
        </authorList>
    </citation>
    <scope>NUCLEOTIDE SEQUENCE [LARGE SCALE GENOMIC DNA]</scope>
    <source>
        <strain evidence="3">cv. Tatra</strain>
        <tissue evidence="2">Young leaves</tissue>
    </source>
</reference>
<dbReference type="AlphaFoldDB" id="A0A2K3KAW0"/>
<protein>
    <submittedName>
        <fullName evidence="2">Uncharacterized protein</fullName>
    </submittedName>
</protein>
<proteinExistence type="predicted"/>
<evidence type="ECO:0000313" key="3">
    <source>
        <dbReference type="Proteomes" id="UP000236291"/>
    </source>
</evidence>
<dbReference type="Proteomes" id="UP000236291">
    <property type="component" value="Unassembled WGS sequence"/>
</dbReference>
<feature type="region of interest" description="Disordered" evidence="1">
    <location>
        <begin position="19"/>
        <end position="44"/>
    </location>
</feature>
<reference evidence="2 3" key="2">
    <citation type="journal article" date="2017" name="Front. Plant Sci.">
        <title>Gene Classification and Mining of Molecular Markers Useful in Red Clover (Trifolium pratense) Breeding.</title>
        <authorList>
            <person name="Istvanek J."/>
            <person name="Dluhosova J."/>
            <person name="Dluhos P."/>
            <person name="Patkova L."/>
            <person name="Nedelnik J."/>
            <person name="Repkova J."/>
        </authorList>
    </citation>
    <scope>NUCLEOTIDE SEQUENCE [LARGE SCALE GENOMIC DNA]</scope>
    <source>
        <strain evidence="3">cv. Tatra</strain>
        <tissue evidence="2">Young leaves</tissue>
    </source>
</reference>
<evidence type="ECO:0000256" key="1">
    <source>
        <dbReference type="SAM" id="MobiDB-lite"/>
    </source>
</evidence>
<accession>A0A2K3KAW0</accession>
<comment type="caution">
    <text evidence="2">The sequence shown here is derived from an EMBL/GenBank/DDBJ whole genome shotgun (WGS) entry which is preliminary data.</text>
</comment>
<dbReference type="EMBL" id="ASHM01155293">
    <property type="protein sequence ID" value="PNX63427.1"/>
    <property type="molecule type" value="Genomic_DNA"/>
</dbReference>
<sequence length="44" mass="4889">MISSHLVVKKLSEGLNYVQRPGAKKRPKGTTRNNGSMPSWATDF</sequence>